<accession>A0A9J6CNZ0</accession>
<keyword evidence="3" id="KW-0963">Cytoplasm</keyword>
<evidence type="ECO:0000313" key="7">
    <source>
        <dbReference type="EMBL" id="KAG5684002.1"/>
    </source>
</evidence>
<dbReference type="EMBL" id="JADBJN010000001">
    <property type="protein sequence ID" value="KAG5684002.1"/>
    <property type="molecule type" value="Genomic_DNA"/>
</dbReference>
<dbReference type="InterPro" id="IPR029214">
    <property type="entry name" value="CFAP144"/>
</dbReference>
<evidence type="ECO:0000256" key="2">
    <source>
        <dbReference type="ARBA" id="ARBA00004245"/>
    </source>
</evidence>
<sequence>MQNEKLSYAFLKEDIEKQERRSNFLHFETFRANIKRVPIASKFWSKYDSKVEVLDEKKHQDYLQKIEKSITEIPKDKYTEPIVESHVYGWKTPFLNYDARDTELLFHPRYNSDITRVGERIASEKDTERQKFAGIPFKLT</sequence>
<keyword evidence="8" id="KW-1185">Reference proteome</keyword>
<comment type="similarity">
    <text evidence="6">Belongs to the CFAP144 family.</text>
</comment>
<evidence type="ECO:0000256" key="6">
    <source>
        <dbReference type="ARBA" id="ARBA00034777"/>
    </source>
</evidence>
<evidence type="ECO:0000256" key="5">
    <source>
        <dbReference type="ARBA" id="ARBA00023273"/>
    </source>
</evidence>
<keyword evidence="5" id="KW-0966">Cell projection</keyword>
<dbReference type="GO" id="GO:0005929">
    <property type="term" value="C:cilium"/>
    <property type="evidence" value="ECO:0007669"/>
    <property type="project" value="UniProtKB-SubCell"/>
</dbReference>
<comment type="subcellular location">
    <subcellularLocation>
        <location evidence="1">Cell projection</location>
        <location evidence="1">Cilium</location>
    </subcellularLocation>
    <subcellularLocation>
        <location evidence="2">Cytoplasm</location>
        <location evidence="2">Cytoskeleton</location>
    </subcellularLocation>
</comment>
<proteinExistence type="inferred from homology"/>
<evidence type="ECO:0000256" key="3">
    <source>
        <dbReference type="ARBA" id="ARBA00022490"/>
    </source>
</evidence>
<evidence type="ECO:0000256" key="4">
    <source>
        <dbReference type="ARBA" id="ARBA00023212"/>
    </source>
</evidence>
<comment type="caution">
    <text evidence="7">The sequence shown here is derived from an EMBL/GenBank/DDBJ whole genome shotgun (WGS) entry which is preliminary data.</text>
</comment>
<keyword evidence="4" id="KW-0206">Cytoskeleton</keyword>
<name>A0A9J6CNZ0_POLVA</name>
<dbReference type="OrthoDB" id="446290at2759"/>
<evidence type="ECO:0000256" key="1">
    <source>
        <dbReference type="ARBA" id="ARBA00004138"/>
    </source>
</evidence>
<dbReference type="GO" id="GO:0005856">
    <property type="term" value="C:cytoskeleton"/>
    <property type="evidence" value="ECO:0007669"/>
    <property type="project" value="UniProtKB-SubCell"/>
</dbReference>
<dbReference type="Proteomes" id="UP001107558">
    <property type="component" value="Chromosome 1"/>
</dbReference>
<evidence type="ECO:0000313" key="8">
    <source>
        <dbReference type="Proteomes" id="UP001107558"/>
    </source>
</evidence>
<organism evidence="7 8">
    <name type="scientific">Polypedilum vanderplanki</name>
    <name type="common">Sleeping chironomid midge</name>
    <dbReference type="NCBI Taxonomy" id="319348"/>
    <lineage>
        <taxon>Eukaryota</taxon>
        <taxon>Metazoa</taxon>
        <taxon>Ecdysozoa</taxon>
        <taxon>Arthropoda</taxon>
        <taxon>Hexapoda</taxon>
        <taxon>Insecta</taxon>
        <taxon>Pterygota</taxon>
        <taxon>Neoptera</taxon>
        <taxon>Endopterygota</taxon>
        <taxon>Diptera</taxon>
        <taxon>Nematocera</taxon>
        <taxon>Chironomoidea</taxon>
        <taxon>Chironomidae</taxon>
        <taxon>Chironominae</taxon>
        <taxon>Polypedilum</taxon>
        <taxon>Polypedilum</taxon>
    </lineage>
</organism>
<protein>
    <submittedName>
        <fullName evidence="7">Uncharacterized protein</fullName>
    </submittedName>
</protein>
<dbReference type="AlphaFoldDB" id="A0A9J6CNZ0"/>
<gene>
    <name evidence="7" type="ORF">PVAND_013255</name>
</gene>
<reference evidence="7" key="1">
    <citation type="submission" date="2021-03" db="EMBL/GenBank/DDBJ databases">
        <title>Chromosome level genome of the anhydrobiotic midge Polypedilum vanderplanki.</title>
        <authorList>
            <person name="Yoshida Y."/>
            <person name="Kikawada T."/>
            <person name="Gusev O."/>
        </authorList>
    </citation>
    <scope>NUCLEOTIDE SEQUENCE</scope>
    <source>
        <strain evidence="7">NIAS01</strain>
        <tissue evidence="7">Whole body or cell culture</tissue>
    </source>
</reference>
<dbReference type="Pfam" id="PF14886">
    <property type="entry name" value="FAM183"/>
    <property type="match status" value="1"/>
</dbReference>